<keyword evidence="11" id="KW-1185">Reference proteome</keyword>
<keyword evidence="9" id="KW-0811">Translocation</keyword>
<evidence type="ECO:0000256" key="3">
    <source>
        <dbReference type="ARBA" id="ARBA00020722"/>
    </source>
</evidence>
<comment type="similarity">
    <text evidence="2 9">Belongs to the Tim17/Tim22/Tim23 family.</text>
</comment>
<evidence type="ECO:0000256" key="6">
    <source>
        <dbReference type="ARBA" id="ARBA00022989"/>
    </source>
</evidence>
<comment type="subunit">
    <text evidence="9">Component of the TIM22 complex.</text>
</comment>
<keyword evidence="4 9" id="KW-0812">Transmembrane</keyword>
<evidence type="ECO:0000256" key="5">
    <source>
        <dbReference type="ARBA" id="ARBA00022792"/>
    </source>
</evidence>
<keyword evidence="6 9" id="KW-1133">Transmembrane helix</keyword>
<dbReference type="Pfam" id="PF02466">
    <property type="entry name" value="Tim17"/>
    <property type="match status" value="1"/>
</dbReference>
<protein>
    <recommendedName>
        <fullName evidence="3 9">Mitochondrial import inner membrane translocase subunit TIM22</fullName>
    </recommendedName>
</protein>
<dbReference type="GO" id="GO:0008320">
    <property type="term" value="F:protein transmembrane transporter activity"/>
    <property type="evidence" value="ECO:0007669"/>
    <property type="project" value="UniProtKB-UniRule"/>
</dbReference>
<dbReference type="AlphaFoldDB" id="A0A6A6UQU7"/>
<dbReference type="GO" id="GO:0030943">
    <property type="term" value="F:mitochondrion targeting sequence binding"/>
    <property type="evidence" value="ECO:0007669"/>
    <property type="project" value="TreeGrafter"/>
</dbReference>
<name>A0A6A6UQU7_9PEZI</name>
<dbReference type="PANTHER" id="PTHR14110:SF0">
    <property type="entry name" value="MITOCHONDRIAL IMPORT INNER MEMBRANE TRANSLOCASE SUBUNIT TIM22"/>
    <property type="match status" value="1"/>
</dbReference>
<dbReference type="OrthoDB" id="75343at2759"/>
<proteinExistence type="inferred from homology"/>
<comment type="subcellular location">
    <subcellularLocation>
        <location evidence="1 9">Mitochondrion inner membrane</location>
        <topology evidence="1 9">Multi-pass membrane protein</topology>
    </subcellularLocation>
</comment>
<feature type="transmembrane region" description="Helical" evidence="9">
    <location>
        <begin position="37"/>
        <end position="58"/>
    </location>
</feature>
<evidence type="ECO:0000256" key="2">
    <source>
        <dbReference type="ARBA" id="ARBA00008444"/>
    </source>
</evidence>
<evidence type="ECO:0000256" key="7">
    <source>
        <dbReference type="ARBA" id="ARBA00023128"/>
    </source>
</evidence>
<keyword evidence="9" id="KW-0813">Transport</keyword>
<dbReference type="InterPro" id="IPR039175">
    <property type="entry name" value="TIM22"/>
</dbReference>
<accession>A0A6A6UQU7</accession>
<reference evidence="10" key="1">
    <citation type="journal article" date="2020" name="Stud. Mycol.">
        <title>101 Dothideomycetes genomes: a test case for predicting lifestyles and emergence of pathogens.</title>
        <authorList>
            <person name="Haridas S."/>
            <person name="Albert R."/>
            <person name="Binder M."/>
            <person name="Bloem J."/>
            <person name="Labutti K."/>
            <person name="Salamov A."/>
            <person name="Andreopoulos B."/>
            <person name="Baker S."/>
            <person name="Barry K."/>
            <person name="Bills G."/>
            <person name="Bluhm B."/>
            <person name="Cannon C."/>
            <person name="Castanera R."/>
            <person name="Culley D."/>
            <person name="Daum C."/>
            <person name="Ezra D."/>
            <person name="Gonzalez J."/>
            <person name="Henrissat B."/>
            <person name="Kuo A."/>
            <person name="Liang C."/>
            <person name="Lipzen A."/>
            <person name="Lutzoni F."/>
            <person name="Magnuson J."/>
            <person name="Mondo S."/>
            <person name="Nolan M."/>
            <person name="Ohm R."/>
            <person name="Pangilinan J."/>
            <person name="Park H.-J."/>
            <person name="Ramirez L."/>
            <person name="Alfaro M."/>
            <person name="Sun H."/>
            <person name="Tritt A."/>
            <person name="Yoshinaga Y."/>
            <person name="Zwiers L.-H."/>
            <person name="Turgeon B."/>
            <person name="Goodwin S."/>
            <person name="Spatafora J."/>
            <person name="Crous P."/>
            <person name="Grigoriev I."/>
        </authorList>
    </citation>
    <scope>NUCLEOTIDE SEQUENCE</scope>
    <source>
        <strain evidence="10">CBS 115976</strain>
    </source>
</reference>
<organism evidence="10 11">
    <name type="scientific">Microthyrium microscopicum</name>
    <dbReference type="NCBI Taxonomy" id="703497"/>
    <lineage>
        <taxon>Eukaryota</taxon>
        <taxon>Fungi</taxon>
        <taxon>Dikarya</taxon>
        <taxon>Ascomycota</taxon>
        <taxon>Pezizomycotina</taxon>
        <taxon>Dothideomycetes</taxon>
        <taxon>Dothideomycetes incertae sedis</taxon>
        <taxon>Microthyriales</taxon>
        <taxon>Microthyriaceae</taxon>
        <taxon>Microthyrium</taxon>
    </lineage>
</organism>
<evidence type="ECO:0000313" key="11">
    <source>
        <dbReference type="Proteomes" id="UP000799302"/>
    </source>
</evidence>
<gene>
    <name evidence="10" type="ORF">BT63DRAFT_369172</name>
</gene>
<dbReference type="EMBL" id="MU004231">
    <property type="protein sequence ID" value="KAF2673811.1"/>
    <property type="molecule type" value="Genomic_DNA"/>
</dbReference>
<comment type="function">
    <text evidence="9">Essential core component of the TIM22 complex, a complex that mediates the import and insertion of multi-pass transmembrane proteins into the mitochondrial inner membrane. In the TIM22 complex, it constitutes the voltage-activated and signal-gated channel. Forms a twin-pore translocase that uses the membrane potential as external driving force in 2 voltage-dependent steps.</text>
</comment>
<sequence length="183" mass="19705">MACLRKKCSKSCWSAPRPPDSQFILTRLQMKSVMESCPAKSVMATVMGGALGGMFGLFMSSMRYDTPLAANPNLPGGKALVDLPMREQLRHGLRDMGKASLSSAKNFAYLGGVFSGVECCIESLRGKNDIWNGVMGGGLTGGILARKQGPGAMLFGAAGFAAFSYGIEWYMRSPDNERRYPVE</sequence>
<keyword evidence="9" id="KW-0653">Protein transport</keyword>
<feature type="transmembrane region" description="Helical" evidence="9">
    <location>
        <begin position="152"/>
        <end position="171"/>
    </location>
</feature>
<keyword evidence="8 9" id="KW-0472">Membrane</keyword>
<keyword evidence="5 9" id="KW-0999">Mitochondrion inner membrane</keyword>
<evidence type="ECO:0000256" key="9">
    <source>
        <dbReference type="RuleBase" id="RU367038"/>
    </source>
</evidence>
<dbReference type="PANTHER" id="PTHR14110">
    <property type="entry name" value="MITOCHONDRIAL IMPORT INNER MEMBRANE TRANSLOCASE SUBUNIT TIM22"/>
    <property type="match status" value="1"/>
</dbReference>
<evidence type="ECO:0000256" key="1">
    <source>
        <dbReference type="ARBA" id="ARBA00004448"/>
    </source>
</evidence>
<dbReference type="GO" id="GO:0045039">
    <property type="term" value="P:protein insertion into mitochondrial inner membrane"/>
    <property type="evidence" value="ECO:0007669"/>
    <property type="project" value="UniProtKB-UniRule"/>
</dbReference>
<dbReference type="Proteomes" id="UP000799302">
    <property type="component" value="Unassembled WGS sequence"/>
</dbReference>
<keyword evidence="7 9" id="KW-0496">Mitochondrion</keyword>
<evidence type="ECO:0000313" key="10">
    <source>
        <dbReference type="EMBL" id="KAF2673811.1"/>
    </source>
</evidence>
<dbReference type="GO" id="GO:0042721">
    <property type="term" value="C:TIM22 mitochondrial import inner membrane insertion complex"/>
    <property type="evidence" value="ECO:0007669"/>
    <property type="project" value="UniProtKB-UniRule"/>
</dbReference>
<evidence type="ECO:0000256" key="8">
    <source>
        <dbReference type="ARBA" id="ARBA00023136"/>
    </source>
</evidence>
<evidence type="ECO:0000256" key="4">
    <source>
        <dbReference type="ARBA" id="ARBA00022692"/>
    </source>
</evidence>